<reference evidence="2 3" key="1">
    <citation type="submission" date="2015-04" db="EMBL/GenBank/DDBJ databases">
        <title>Complete genome sequence of Schizopora paradoxa KUC8140, a cosmopolitan wood degrader in East Asia.</title>
        <authorList>
            <consortium name="DOE Joint Genome Institute"/>
            <person name="Min B."/>
            <person name="Park H."/>
            <person name="Jang Y."/>
            <person name="Kim J.-J."/>
            <person name="Kim K.H."/>
            <person name="Pangilinan J."/>
            <person name="Lipzen A."/>
            <person name="Riley R."/>
            <person name="Grigoriev I.V."/>
            <person name="Spatafora J.W."/>
            <person name="Choi I.-G."/>
        </authorList>
    </citation>
    <scope>NUCLEOTIDE SEQUENCE [LARGE SCALE GENOMIC DNA]</scope>
    <source>
        <strain evidence="2 3">KUC8140</strain>
    </source>
</reference>
<proteinExistence type="predicted"/>
<evidence type="ECO:0000256" key="1">
    <source>
        <dbReference type="SAM" id="MobiDB-lite"/>
    </source>
</evidence>
<protein>
    <submittedName>
        <fullName evidence="2">Uncharacterized protein</fullName>
    </submittedName>
</protein>
<feature type="compositionally biased region" description="Polar residues" evidence="1">
    <location>
        <begin position="22"/>
        <end position="34"/>
    </location>
</feature>
<dbReference type="AlphaFoldDB" id="A0A0H2S6X0"/>
<organism evidence="2 3">
    <name type="scientific">Schizopora paradoxa</name>
    <dbReference type="NCBI Taxonomy" id="27342"/>
    <lineage>
        <taxon>Eukaryota</taxon>
        <taxon>Fungi</taxon>
        <taxon>Dikarya</taxon>
        <taxon>Basidiomycota</taxon>
        <taxon>Agaricomycotina</taxon>
        <taxon>Agaricomycetes</taxon>
        <taxon>Hymenochaetales</taxon>
        <taxon>Schizoporaceae</taxon>
        <taxon>Schizopora</taxon>
    </lineage>
</organism>
<dbReference type="InParanoid" id="A0A0H2S6X0"/>
<gene>
    <name evidence="2" type="ORF">SCHPADRAFT_48017</name>
</gene>
<accession>A0A0H2S6X0</accession>
<feature type="region of interest" description="Disordered" evidence="1">
    <location>
        <begin position="22"/>
        <end position="43"/>
    </location>
</feature>
<evidence type="ECO:0000313" key="3">
    <source>
        <dbReference type="Proteomes" id="UP000053477"/>
    </source>
</evidence>
<evidence type="ECO:0000313" key="2">
    <source>
        <dbReference type="EMBL" id="KLO19952.1"/>
    </source>
</evidence>
<keyword evidence="3" id="KW-1185">Reference proteome</keyword>
<sequence length="118" mass="13171">MLFSWSRTPRALTREDRLVGSARSTSRQFGNRNRNGIGITKRLPCPGALPSSVPSTGTTLERSRSPSFQWSKTSQGAVEIQFQFAFTFDSIGRRGASLASIRVFQSLWARDRSAFKLN</sequence>
<name>A0A0H2S6X0_9AGAM</name>
<dbReference type="Proteomes" id="UP000053477">
    <property type="component" value="Unassembled WGS sequence"/>
</dbReference>
<dbReference type="EMBL" id="KQ085884">
    <property type="protein sequence ID" value="KLO19952.1"/>
    <property type="molecule type" value="Genomic_DNA"/>
</dbReference>